<evidence type="ECO:0000313" key="8">
    <source>
        <dbReference type="Proteomes" id="UP001154282"/>
    </source>
</evidence>
<organism evidence="7 8">
    <name type="scientific">Linum tenue</name>
    <dbReference type="NCBI Taxonomy" id="586396"/>
    <lineage>
        <taxon>Eukaryota</taxon>
        <taxon>Viridiplantae</taxon>
        <taxon>Streptophyta</taxon>
        <taxon>Embryophyta</taxon>
        <taxon>Tracheophyta</taxon>
        <taxon>Spermatophyta</taxon>
        <taxon>Magnoliopsida</taxon>
        <taxon>eudicotyledons</taxon>
        <taxon>Gunneridae</taxon>
        <taxon>Pentapetalae</taxon>
        <taxon>rosids</taxon>
        <taxon>fabids</taxon>
        <taxon>Malpighiales</taxon>
        <taxon>Linaceae</taxon>
        <taxon>Linum</taxon>
    </lineage>
</organism>
<dbReference type="AlphaFoldDB" id="A0AAV0RU96"/>
<dbReference type="InterPro" id="IPR032308">
    <property type="entry name" value="TDBD"/>
</dbReference>
<gene>
    <name evidence="7" type="ORF">LITE_LOCUS49949</name>
</gene>
<evidence type="ECO:0000313" key="7">
    <source>
        <dbReference type="EMBL" id="CAI0561122.1"/>
    </source>
</evidence>
<evidence type="ECO:0000256" key="2">
    <source>
        <dbReference type="ARBA" id="ARBA00006081"/>
    </source>
</evidence>
<evidence type="ECO:0000256" key="1">
    <source>
        <dbReference type="ARBA" id="ARBA00004123"/>
    </source>
</evidence>
<evidence type="ECO:0000256" key="5">
    <source>
        <dbReference type="SAM" id="MobiDB-lite"/>
    </source>
</evidence>
<comment type="caution">
    <text evidence="7">The sequence shown here is derived from an EMBL/GenBank/DDBJ whole genome shotgun (WGS) entry which is preliminary data.</text>
</comment>
<name>A0AAV0RU96_9ROSI</name>
<keyword evidence="8" id="KW-1185">Reference proteome</keyword>
<feature type="region of interest" description="Disordered" evidence="5">
    <location>
        <begin position="274"/>
        <end position="295"/>
    </location>
</feature>
<comment type="subcellular location">
    <subcellularLocation>
        <location evidence="1 4">Nucleus</location>
    </subcellularLocation>
</comment>
<comment type="similarity">
    <text evidence="2 4">Belongs to the Ninja family.</text>
</comment>
<evidence type="ECO:0000256" key="3">
    <source>
        <dbReference type="ARBA" id="ARBA00023242"/>
    </source>
</evidence>
<comment type="function">
    <text evidence="4">Acts as a negative regulator of abscisic acid (ABA) response.</text>
</comment>
<evidence type="ECO:0000256" key="4">
    <source>
        <dbReference type="RuleBase" id="RU369029"/>
    </source>
</evidence>
<keyword evidence="3 4" id="KW-0539">Nucleus</keyword>
<protein>
    <recommendedName>
        <fullName evidence="4">Ninja-family protein</fullName>
    </recommendedName>
    <alternativeName>
        <fullName evidence="4">ABI-binding protein</fullName>
    </alternativeName>
</protein>
<dbReference type="PANTHER" id="PTHR31413">
    <property type="entry name" value="AFP HOMOLOG 2"/>
    <property type="match status" value="1"/>
</dbReference>
<dbReference type="Pfam" id="PF16135">
    <property type="entry name" value="TDBD"/>
    <property type="match status" value="1"/>
</dbReference>
<dbReference type="EMBL" id="CAMGYJ010000011">
    <property type="protein sequence ID" value="CAI0561122.1"/>
    <property type="molecule type" value="Genomic_DNA"/>
</dbReference>
<evidence type="ECO:0000259" key="6">
    <source>
        <dbReference type="Pfam" id="PF16135"/>
    </source>
</evidence>
<dbReference type="GO" id="GO:0007165">
    <property type="term" value="P:signal transduction"/>
    <property type="evidence" value="ECO:0007669"/>
    <property type="project" value="InterPro"/>
</dbReference>
<feature type="domain" description="Tify" evidence="6">
    <location>
        <begin position="404"/>
        <end position="437"/>
    </location>
</feature>
<sequence length="443" mass="48371">MDDVDKREDEIELELGLSLGGNCNTRVQKFISVQKEAHERKSIPKSADLGFGVQACTRFGELSGFTGENSEQDMDPKMKREIQAMRRQEAKKKRGDKQLKMALSKGKLTAAIGCSYPANAVYLNGVSHHDPEEHECKRSKSVNFSVERLASTPPTLQRLSGLTSLQFSVPAHGVGRTESRAVPCWFVGGGFERNLIRQVACYDFEAPFHVCVEPCQGVTNVHDSEQHGDEGGSNESHVCTSSIVLDYRSSSHEGRGGSSESISHSMQSILEQPQFNGTGSSRIKSQSEHTATSDLIESASEETNCIEAIKAPSNDAQPDNPHKQKEESRFDIDGMNTSSVLNIETSLSKRSNQQVGCNLPKSSNQHEKDVHPTLPYMPCVSATGNGPNGKTVHGFLYKYTKGEVSIICVCHGSSFSPMEFVQHAGGIDVSHPLKHITVVPPTI</sequence>
<dbReference type="PANTHER" id="PTHR31413:SF15">
    <property type="entry name" value="NINJA-FAMILY PROTEIN"/>
    <property type="match status" value="1"/>
</dbReference>
<proteinExistence type="inferred from homology"/>
<feature type="region of interest" description="Disordered" evidence="5">
    <location>
        <begin position="310"/>
        <end position="330"/>
    </location>
</feature>
<dbReference type="InterPro" id="IPR031307">
    <property type="entry name" value="Ninja_fam"/>
</dbReference>
<feature type="compositionally biased region" description="Basic and acidic residues" evidence="5">
    <location>
        <begin position="320"/>
        <end position="330"/>
    </location>
</feature>
<reference evidence="7" key="1">
    <citation type="submission" date="2022-08" db="EMBL/GenBank/DDBJ databases">
        <authorList>
            <person name="Gutierrez-Valencia J."/>
        </authorList>
    </citation>
    <scope>NUCLEOTIDE SEQUENCE</scope>
</reference>
<dbReference type="Proteomes" id="UP001154282">
    <property type="component" value="Unassembled WGS sequence"/>
</dbReference>
<accession>A0AAV0RU96</accession>
<dbReference type="GO" id="GO:0005634">
    <property type="term" value="C:nucleus"/>
    <property type="evidence" value="ECO:0007669"/>
    <property type="project" value="UniProtKB-SubCell"/>
</dbReference>
<dbReference type="GO" id="GO:0045892">
    <property type="term" value="P:negative regulation of DNA-templated transcription"/>
    <property type="evidence" value="ECO:0007669"/>
    <property type="project" value="TreeGrafter"/>
</dbReference>